<accession>A0A645FS14</accession>
<gene>
    <name evidence="1" type="ORF">SDC9_163860</name>
</gene>
<dbReference type="AlphaFoldDB" id="A0A645FS14"/>
<comment type="caution">
    <text evidence="1">The sequence shown here is derived from an EMBL/GenBank/DDBJ whole genome shotgun (WGS) entry which is preliminary data.</text>
</comment>
<sequence length="105" mass="11457">MIAGHSAGERRDQCDCRLGIQVSAALCQHGRYSAVALVHIIGKKACFNIDASFPAGLLGCLLFIEFSFAIVEILQIVVGDCIQQLDDRLIILNPAILPRSLREHV</sequence>
<evidence type="ECO:0000313" key="1">
    <source>
        <dbReference type="EMBL" id="MPN16516.1"/>
    </source>
</evidence>
<name>A0A645FS14_9ZZZZ</name>
<reference evidence="1" key="1">
    <citation type="submission" date="2019-08" db="EMBL/GenBank/DDBJ databases">
        <authorList>
            <person name="Kucharzyk K."/>
            <person name="Murdoch R.W."/>
            <person name="Higgins S."/>
            <person name="Loffler F."/>
        </authorList>
    </citation>
    <scope>NUCLEOTIDE SEQUENCE</scope>
</reference>
<protein>
    <submittedName>
        <fullName evidence="1">Uncharacterized protein</fullName>
    </submittedName>
</protein>
<proteinExistence type="predicted"/>
<organism evidence="1">
    <name type="scientific">bioreactor metagenome</name>
    <dbReference type="NCBI Taxonomy" id="1076179"/>
    <lineage>
        <taxon>unclassified sequences</taxon>
        <taxon>metagenomes</taxon>
        <taxon>ecological metagenomes</taxon>
    </lineage>
</organism>
<dbReference type="EMBL" id="VSSQ01063485">
    <property type="protein sequence ID" value="MPN16516.1"/>
    <property type="molecule type" value="Genomic_DNA"/>
</dbReference>